<dbReference type="Pfam" id="PF05348">
    <property type="entry name" value="UMP1"/>
    <property type="match status" value="1"/>
</dbReference>
<dbReference type="GO" id="GO:0005737">
    <property type="term" value="C:cytoplasm"/>
    <property type="evidence" value="ECO:0007669"/>
    <property type="project" value="TreeGrafter"/>
</dbReference>
<reference evidence="4" key="1">
    <citation type="journal article" date="2022" name="DNA Res.">
        <title>Genome analysis of five recently described species of the CUG-Ser clade uncovers Candida theae as a new hybrid lineage with pathogenic potential in the Candida parapsilosis species complex.</title>
        <authorList>
            <person name="Mixao V."/>
            <person name="Del Olmo V."/>
            <person name="Hegedusova E."/>
            <person name="Saus E."/>
            <person name="Pryszcz L."/>
            <person name="Cillingova A."/>
            <person name="Nosek J."/>
            <person name="Gabaldon T."/>
        </authorList>
    </citation>
    <scope>NUCLEOTIDE SEQUENCE</scope>
    <source>
        <strain evidence="4">CBS 10844</strain>
    </source>
</reference>
<dbReference type="PANTHER" id="PTHR12828">
    <property type="entry name" value="PROTEASOME MATURATION PROTEIN UMP1"/>
    <property type="match status" value="1"/>
</dbReference>
<comment type="caution">
    <text evidence="4">The sequence shown here is derived from an EMBL/GenBank/DDBJ whole genome shotgun (WGS) entry which is preliminary data.</text>
</comment>
<dbReference type="Proteomes" id="UP001202479">
    <property type="component" value="Unassembled WGS sequence"/>
</dbReference>
<feature type="region of interest" description="Disordered" evidence="3">
    <location>
        <begin position="1"/>
        <end position="28"/>
    </location>
</feature>
<evidence type="ECO:0000256" key="2">
    <source>
        <dbReference type="ARBA" id="ARBA00043974"/>
    </source>
</evidence>
<accession>A0AAI9T0X7</accession>
<dbReference type="RefSeq" id="XP_049182598.1">
    <property type="nucleotide sequence ID" value="XM_049324425.1"/>
</dbReference>
<dbReference type="EMBL" id="JAHUZD010000020">
    <property type="protein sequence ID" value="KAI3406853.2"/>
    <property type="molecule type" value="Genomic_DNA"/>
</dbReference>
<dbReference type="AlphaFoldDB" id="A0AAI9T0X7"/>
<evidence type="ECO:0000256" key="1">
    <source>
        <dbReference type="ARBA" id="ARBA00023186"/>
    </source>
</evidence>
<proteinExistence type="inferred from homology"/>
<organism evidence="4 5">
    <name type="scientific">Candida oxycetoniae</name>
    <dbReference type="NCBI Taxonomy" id="497107"/>
    <lineage>
        <taxon>Eukaryota</taxon>
        <taxon>Fungi</taxon>
        <taxon>Dikarya</taxon>
        <taxon>Ascomycota</taxon>
        <taxon>Saccharomycotina</taxon>
        <taxon>Pichiomycetes</taxon>
        <taxon>Debaryomycetaceae</taxon>
        <taxon>Candida/Lodderomyces clade</taxon>
        <taxon>Candida</taxon>
    </lineage>
</organism>
<evidence type="ECO:0000256" key="3">
    <source>
        <dbReference type="SAM" id="MobiDB-lite"/>
    </source>
</evidence>
<dbReference type="GO" id="GO:0005634">
    <property type="term" value="C:nucleus"/>
    <property type="evidence" value="ECO:0007669"/>
    <property type="project" value="TreeGrafter"/>
</dbReference>
<evidence type="ECO:0000313" key="5">
    <source>
        <dbReference type="Proteomes" id="UP001202479"/>
    </source>
</evidence>
<dbReference type="PANTHER" id="PTHR12828:SF3">
    <property type="entry name" value="PROTEASOME MATURATION PROTEIN"/>
    <property type="match status" value="1"/>
</dbReference>
<gene>
    <name evidence="4" type="ORF">KGF56_000314</name>
</gene>
<dbReference type="GO" id="GO:0043248">
    <property type="term" value="P:proteasome assembly"/>
    <property type="evidence" value="ECO:0007669"/>
    <property type="project" value="InterPro"/>
</dbReference>
<dbReference type="InterPro" id="IPR008012">
    <property type="entry name" value="Ump1"/>
</dbReference>
<comment type="similarity">
    <text evidence="2">Belongs to the POMP/UMP1 family.</text>
</comment>
<keyword evidence="1" id="KW-0143">Chaperone</keyword>
<sequence length="149" mass="16746">MSMRIIPAESRESFVSSTQKNEPSKNAPALSEIMHNQSGPVNISSQINNLHPLQGRVTRWDQTQQDARFETYRRIFGAGDPIKRSMELAIVENTDFKPECLGGSSMMHRDILLGNDSSLDWEDVYPNGIANNGSTVRDMHSEIEKRLGL</sequence>
<evidence type="ECO:0000313" key="4">
    <source>
        <dbReference type="EMBL" id="KAI3406853.2"/>
    </source>
</evidence>
<dbReference type="GeneID" id="73377931"/>
<keyword evidence="5" id="KW-1185">Reference proteome</keyword>
<name>A0AAI9T0X7_9ASCO</name>
<protein>
    <submittedName>
        <fullName evidence="4">UMP1</fullName>
    </submittedName>
</protein>